<comment type="caution">
    <text evidence="6">Lacks conserved residue(s) required for the propagation of feature annotation.</text>
</comment>
<evidence type="ECO:0000313" key="11">
    <source>
        <dbReference type="EMBL" id="MDH0965535.1"/>
    </source>
</evidence>
<keyword evidence="1" id="KW-0597">Phosphoprotein</keyword>
<organism evidence="11 13">
    <name type="scientific">Klebsiella michiganensis</name>
    <dbReference type="NCBI Taxonomy" id="1134687"/>
    <lineage>
        <taxon>Bacteria</taxon>
        <taxon>Pseudomonadati</taxon>
        <taxon>Pseudomonadota</taxon>
        <taxon>Gammaproteobacteria</taxon>
        <taxon>Enterobacterales</taxon>
        <taxon>Enterobacteriaceae</taxon>
        <taxon>Klebsiella/Raoultella group</taxon>
        <taxon>Klebsiella</taxon>
    </lineage>
</organism>
<feature type="domain" description="Response regulatory" evidence="8">
    <location>
        <begin position="2"/>
        <end position="116"/>
    </location>
</feature>
<dbReference type="Pfam" id="PF00072">
    <property type="entry name" value="Response_reg"/>
    <property type="match status" value="1"/>
</dbReference>
<dbReference type="Gene3D" id="1.10.10.10">
    <property type="entry name" value="Winged helix-like DNA-binding domain superfamily/Winged helix DNA-binding domain"/>
    <property type="match status" value="1"/>
</dbReference>
<dbReference type="PANTHER" id="PTHR48111:SF71">
    <property type="entry name" value="TRANSCRIPTIONAL REGULATORY PROTEIN PHOP"/>
    <property type="match status" value="1"/>
</dbReference>
<evidence type="ECO:0000256" key="1">
    <source>
        <dbReference type="ARBA" id="ARBA00022553"/>
    </source>
</evidence>
<dbReference type="AlphaFoldDB" id="A0A0J2HIP9"/>
<evidence type="ECO:0000256" key="6">
    <source>
        <dbReference type="PROSITE-ProRule" id="PRU00169"/>
    </source>
</evidence>
<dbReference type="GO" id="GO:0000156">
    <property type="term" value="F:phosphorelay response regulator activity"/>
    <property type="evidence" value="ECO:0007669"/>
    <property type="project" value="TreeGrafter"/>
</dbReference>
<feature type="DNA-binding region" description="OmpR/PhoB-type" evidence="7">
    <location>
        <begin position="124"/>
        <end position="221"/>
    </location>
</feature>
<dbReference type="GO" id="GO:0005829">
    <property type="term" value="C:cytosol"/>
    <property type="evidence" value="ECO:0007669"/>
    <property type="project" value="TreeGrafter"/>
</dbReference>
<dbReference type="Pfam" id="PF00486">
    <property type="entry name" value="Trans_reg_C"/>
    <property type="match status" value="1"/>
</dbReference>
<dbReference type="InterPro" id="IPR036388">
    <property type="entry name" value="WH-like_DNA-bd_sf"/>
</dbReference>
<dbReference type="PANTHER" id="PTHR48111">
    <property type="entry name" value="REGULATOR OF RPOS"/>
    <property type="match status" value="1"/>
</dbReference>
<dbReference type="GO" id="GO:0006355">
    <property type="term" value="P:regulation of DNA-templated transcription"/>
    <property type="evidence" value="ECO:0007669"/>
    <property type="project" value="InterPro"/>
</dbReference>
<evidence type="ECO:0000256" key="3">
    <source>
        <dbReference type="ARBA" id="ARBA00023015"/>
    </source>
</evidence>
<reference evidence="11" key="2">
    <citation type="submission" date="2022-09" db="EMBL/GenBank/DDBJ databases">
        <title>Intensive care unit water sources are persistently colonized with multi-drug resistant bacteria and are the site of extensive horizontal gene transfer of antibiotic resistance genes.</title>
        <authorList>
            <person name="Diorio-Toth L."/>
        </authorList>
    </citation>
    <scope>NUCLEOTIDE SEQUENCE</scope>
    <source>
        <strain evidence="11">GD03918</strain>
    </source>
</reference>
<sequence length="227" mass="26326">MRALILDPNVISQNYLRSQTENAGFVVDVCSSLKEAWLFMISNKPDVMVMTTTPRDSESVQAIRRWRKMGENIRILIISNEENLQHKVRALNGGADDYIVKPFRIEELIVRLQTLIRRSCLEPTKKMAAGKIELNIGSRALFIADEKIKLTNYEFEIMRLLIKKSGKLISKYEIMKHLHDDIFNQNNNTVEVLIGRLRKKIAPYKCARIENKRGDGYYLDAKNFIDH</sequence>
<dbReference type="SUPFAM" id="SSF52172">
    <property type="entry name" value="CheY-like"/>
    <property type="match status" value="1"/>
</dbReference>
<evidence type="ECO:0000259" key="9">
    <source>
        <dbReference type="PROSITE" id="PS51755"/>
    </source>
</evidence>
<evidence type="ECO:0000256" key="2">
    <source>
        <dbReference type="ARBA" id="ARBA00023012"/>
    </source>
</evidence>
<dbReference type="RefSeq" id="WP_032751173.1">
    <property type="nucleotide sequence ID" value="NZ_CABGII010000075.1"/>
</dbReference>
<proteinExistence type="predicted"/>
<evidence type="ECO:0000313" key="12">
    <source>
        <dbReference type="Proteomes" id="UP000036305"/>
    </source>
</evidence>
<evidence type="ECO:0000256" key="7">
    <source>
        <dbReference type="PROSITE-ProRule" id="PRU01091"/>
    </source>
</evidence>
<dbReference type="SMART" id="SM00862">
    <property type="entry name" value="Trans_reg_C"/>
    <property type="match status" value="1"/>
</dbReference>
<dbReference type="GeneID" id="77227103"/>
<protein>
    <submittedName>
        <fullName evidence="11">Winged helix-turn-helix domain-containing protein</fullName>
    </submittedName>
</protein>
<dbReference type="GO" id="GO:0000976">
    <property type="term" value="F:transcription cis-regulatory region binding"/>
    <property type="evidence" value="ECO:0007669"/>
    <property type="project" value="TreeGrafter"/>
</dbReference>
<comment type="caution">
    <text evidence="11">The sequence shown here is derived from an EMBL/GenBank/DDBJ whole genome shotgun (WGS) entry which is preliminary data.</text>
</comment>
<keyword evidence="2" id="KW-0902">Two-component regulatory system</keyword>
<dbReference type="InterPro" id="IPR001867">
    <property type="entry name" value="OmpR/PhoB-type_DNA-bd"/>
</dbReference>
<evidence type="ECO:0000313" key="10">
    <source>
        <dbReference type="EMBL" id="KLY33992.1"/>
    </source>
</evidence>
<dbReference type="SMART" id="SM00448">
    <property type="entry name" value="REC"/>
    <property type="match status" value="1"/>
</dbReference>
<dbReference type="PROSITE" id="PS50110">
    <property type="entry name" value="RESPONSE_REGULATORY"/>
    <property type="match status" value="1"/>
</dbReference>
<accession>A0A0J2HIP9</accession>
<feature type="domain" description="OmpR/PhoB-type" evidence="9">
    <location>
        <begin position="124"/>
        <end position="221"/>
    </location>
</feature>
<name>A0A0J2HIP9_9ENTR</name>
<keyword evidence="12" id="KW-1185">Reference proteome</keyword>
<evidence type="ECO:0000259" key="8">
    <source>
        <dbReference type="PROSITE" id="PS50110"/>
    </source>
</evidence>
<dbReference type="PROSITE" id="PS51755">
    <property type="entry name" value="OMPR_PHOB"/>
    <property type="match status" value="1"/>
</dbReference>
<evidence type="ECO:0000256" key="4">
    <source>
        <dbReference type="ARBA" id="ARBA00023125"/>
    </source>
</evidence>
<evidence type="ECO:0000256" key="5">
    <source>
        <dbReference type="ARBA" id="ARBA00023163"/>
    </source>
</evidence>
<dbReference type="EMBL" id="JAOCBF010000035">
    <property type="protein sequence ID" value="MDH0965535.1"/>
    <property type="molecule type" value="Genomic_DNA"/>
</dbReference>
<reference evidence="10 12" key="1">
    <citation type="submission" date="2015-06" db="EMBL/GenBank/DDBJ databases">
        <title>The Genome Sequence of None.</title>
        <authorList>
            <consortium name="The Broad Institute Genomics Platform"/>
            <consortium name="The Broad Institute Genome Sequencing Center for Infectious Disease"/>
            <person name="Earl A.M."/>
            <person name="Onderdonk A.B."/>
            <person name="Kirby J."/>
            <person name="Ferraro M.J."/>
            <person name="Huang S."/>
            <person name="Spencer M."/>
            <person name="Fodor A."/>
            <person name="Hooper D."/>
            <person name="Dekker J."/>
            <person name="O'Brien T."/>
            <person name="Quan V."/>
            <person name="Gombosev A."/>
            <person name="Delaney M."/>
            <person name="DuBois A."/>
            <person name="Ernst C."/>
            <person name="Kim D.S."/>
            <person name="Rossman W."/>
            <person name="Gohs F."/>
            <person name="Petruso H."/>
            <person name="Nozar T."/>
            <person name="Mougeot F."/>
            <person name="Manson-McGuire A."/>
            <person name="Young S."/>
            <person name="Abouelleil A."/>
            <person name="Cao P."/>
            <person name="Chapman S.B."/>
            <person name="Griggs A."/>
            <person name="Priest M."/>
            <person name="Shea T."/>
            <person name="Wortman I."/>
            <person name="Wortman J.R."/>
            <person name="Nusbaum C."/>
            <person name="Birren B."/>
        </authorList>
    </citation>
    <scope>NUCLEOTIDE SEQUENCE [LARGE SCALE GENOMIC DNA]</scope>
    <source>
        <strain evidence="10 12">MGH87</strain>
    </source>
</reference>
<dbReference type="InterPro" id="IPR011006">
    <property type="entry name" value="CheY-like_superfamily"/>
</dbReference>
<keyword evidence="5" id="KW-0804">Transcription</keyword>
<keyword evidence="4 7" id="KW-0238">DNA-binding</keyword>
<evidence type="ECO:0000313" key="13">
    <source>
        <dbReference type="Proteomes" id="UP001159937"/>
    </source>
</evidence>
<dbReference type="EMBL" id="LEUS01000018">
    <property type="protein sequence ID" value="KLY33992.1"/>
    <property type="molecule type" value="Genomic_DNA"/>
</dbReference>
<dbReference type="GO" id="GO:0032993">
    <property type="term" value="C:protein-DNA complex"/>
    <property type="evidence" value="ECO:0007669"/>
    <property type="project" value="TreeGrafter"/>
</dbReference>
<dbReference type="Proteomes" id="UP000036305">
    <property type="component" value="Unassembled WGS sequence"/>
</dbReference>
<dbReference type="CDD" id="cd00383">
    <property type="entry name" value="trans_reg_C"/>
    <property type="match status" value="1"/>
</dbReference>
<keyword evidence="3" id="KW-0805">Transcription regulation</keyword>
<dbReference type="InterPro" id="IPR001789">
    <property type="entry name" value="Sig_transdc_resp-reg_receiver"/>
</dbReference>
<dbReference type="Proteomes" id="UP001159937">
    <property type="component" value="Unassembled WGS sequence"/>
</dbReference>
<dbReference type="InterPro" id="IPR039420">
    <property type="entry name" value="WalR-like"/>
</dbReference>
<gene>
    <name evidence="11" type="ORF">N5C89_22120</name>
    <name evidence="10" type="ORF">SK91_02889</name>
</gene>
<dbReference type="Gene3D" id="3.40.50.2300">
    <property type="match status" value="1"/>
</dbReference>